<evidence type="ECO:0000313" key="2">
    <source>
        <dbReference type="Proteomes" id="UP000218231"/>
    </source>
</evidence>
<gene>
    <name evidence="1" type="ORF">WR25_10797</name>
</gene>
<organism evidence="1 2">
    <name type="scientific">Diploscapter pachys</name>
    <dbReference type="NCBI Taxonomy" id="2018661"/>
    <lineage>
        <taxon>Eukaryota</taxon>
        <taxon>Metazoa</taxon>
        <taxon>Ecdysozoa</taxon>
        <taxon>Nematoda</taxon>
        <taxon>Chromadorea</taxon>
        <taxon>Rhabditida</taxon>
        <taxon>Rhabditina</taxon>
        <taxon>Rhabditomorpha</taxon>
        <taxon>Rhabditoidea</taxon>
        <taxon>Rhabditidae</taxon>
        <taxon>Diploscapter</taxon>
    </lineage>
</organism>
<evidence type="ECO:0008006" key="3">
    <source>
        <dbReference type="Google" id="ProtNLM"/>
    </source>
</evidence>
<dbReference type="InterPro" id="IPR042241">
    <property type="entry name" value="GCP_C_sf"/>
</dbReference>
<protein>
    <recommendedName>
        <fullName evidence="3">Gamma-tubulin complex component</fullName>
    </recommendedName>
</protein>
<dbReference type="STRING" id="2018661.A0A2A2JC77"/>
<comment type="caution">
    <text evidence="1">The sequence shown here is derived from an EMBL/GenBank/DDBJ whole genome shotgun (WGS) entry which is preliminary data.</text>
</comment>
<dbReference type="OrthoDB" id="5800016at2759"/>
<name>A0A2A2JC77_9BILA</name>
<keyword evidence="2" id="KW-1185">Reference proteome</keyword>
<accession>A0A2A2JC77</accession>
<dbReference type="Proteomes" id="UP000218231">
    <property type="component" value="Unassembled WGS sequence"/>
</dbReference>
<evidence type="ECO:0000313" key="1">
    <source>
        <dbReference type="EMBL" id="PAV59112.1"/>
    </source>
</evidence>
<proteinExistence type="predicted"/>
<dbReference type="Gene3D" id="1.20.120.1900">
    <property type="entry name" value="Gamma-tubulin complex, C-terminal domain"/>
    <property type="match status" value="1"/>
</dbReference>
<dbReference type="EMBL" id="LIAE01010543">
    <property type="protein sequence ID" value="PAV59112.1"/>
    <property type="molecule type" value="Genomic_DNA"/>
</dbReference>
<dbReference type="AlphaFoldDB" id="A0A2A2JC77"/>
<sequence length="822" mass="95189">MTRFRCFKSSNSIHLFEMKYFSQEKWIIFRFFLEFYGSKMDELSRVLFGEADAMFMSRRKKLRYMALKFGVNIRRPVRDEQGNKVDPSVIKDEILQRVQDDKLKEQTDRVLEFKKVVAETIKTLDESTYYFVLVATLRLPEGRFVESLTKMAHDHEYKELALRLLNTSAICGAAPERPATERVNVLWDLSDVLDENLLKIDTYEDDEIENIDPLKIRAFDPWGRIDKDYACLLNSEPLRISRKIGRPIEFSTCTPRHFAQSVVNMYRGISSDIFQVNKETGCLFLEEYRMIDSNSSIQLTKTISRKHIELANRLKQENGIIKNLHPVKRFARLLLNSLEKEEGNFQDLLFSYLAGVDDYMSMCLAIDQMYSAAEEMLKVIEFCREAVHEEEQYLALEVLQSIHTQATTTDSLSPVAQAWTRMETDLLSDVAIVIDRSMLTGRVAMEDGLFYVEPIPKDLPLGKLWTMKGCISLSIPGKDIHNPQVDERLLERIIEMITMARILNETKVKNRYLNEVYEIESTQLYALNETNDARLSKLVCDEMEKCIDDWSRYAQMANNVIIKVYKTSNAQDAAKLLTEKLIDEAKKLFKFINDFFFDCRVLTMNRTEKQIVDAIRSLRLDKKLLSQVTISSQPSQMFGLELSLHIPEPMSLFVPKPVMDFYSNIRSMIGLILAAEYNLIEVTTHYRLFRFYRMTMGNILFVLRLYIHTRIAIVWAEFMKNFDKPMSVGELIEQHRKASKAVRNAIGMGAKNPTLLQGFISLMSDAAKQCADAMLEGDEETATRLFDEWRADLKVFTHSLAVNEEAADLLNKLLPKDLQPSF</sequence>
<reference evidence="1 2" key="1">
    <citation type="journal article" date="2017" name="Curr. Biol.">
        <title>Genome architecture and evolution of a unichromosomal asexual nematode.</title>
        <authorList>
            <person name="Fradin H."/>
            <person name="Zegar C."/>
            <person name="Gutwein M."/>
            <person name="Lucas J."/>
            <person name="Kovtun M."/>
            <person name="Corcoran D."/>
            <person name="Baugh L.R."/>
            <person name="Kiontke K."/>
            <person name="Gunsalus K."/>
            <person name="Fitch D.H."/>
            <person name="Piano F."/>
        </authorList>
    </citation>
    <scope>NUCLEOTIDE SEQUENCE [LARGE SCALE GENOMIC DNA]</scope>
    <source>
        <strain evidence="1">PF1309</strain>
    </source>
</reference>